<sequence length="113" mass="13048">MEITGRIRGVRADTYSGYSMIIRLVYTDIREYTDLYPYIPTICTEDSPKHGYSPLPIFAQRSRIDLLSFFDLSRAIHDIVGTPRPRSNDVFASTPAKKLSRYNLRRSLNLSEE</sequence>
<proteinExistence type="predicted"/>
<name>A0A834MTM4_VESVU</name>
<evidence type="ECO:0000313" key="2">
    <source>
        <dbReference type="Proteomes" id="UP000614350"/>
    </source>
</evidence>
<reference evidence="1" key="1">
    <citation type="journal article" date="2020" name="G3 (Bethesda)">
        <title>High-Quality Assemblies for Three Invasive Social Wasps from the &lt;i&gt;Vespula&lt;/i&gt; Genus.</title>
        <authorList>
            <person name="Harrop T.W.R."/>
            <person name="Guhlin J."/>
            <person name="McLaughlin G.M."/>
            <person name="Permina E."/>
            <person name="Stockwell P."/>
            <person name="Gilligan J."/>
            <person name="Le Lec M.F."/>
            <person name="Gruber M.A.M."/>
            <person name="Quinn O."/>
            <person name="Lovegrove M."/>
            <person name="Duncan E.J."/>
            <person name="Remnant E.J."/>
            <person name="Van Eeckhoven J."/>
            <person name="Graham B."/>
            <person name="Knapp R.A."/>
            <person name="Langford K.W."/>
            <person name="Kronenberg Z."/>
            <person name="Press M.O."/>
            <person name="Eacker S.M."/>
            <person name="Wilson-Rankin E.E."/>
            <person name="Purcell J."/>
            <person name="Lester P.J."/>
            <person name="Dearden P.K."/>
        </authorList>
    </citation>
    <scope>NUCLEOTIDE SEQUENCE</scope>
    <source>
        <strain evidence="1">Marl-1</strain>
    </source>
</reference>
<protein>
    <submittedName>
        <fullName evidence="1">Uncharacterized protein</fullName>
    </submittedName>
</protein>
<comment type="caution">
    <text evidence="1">The sequence shown here is derived from an EMBL/GenBank/DDBJ whole genome shotgun (WGS) entry which is preliminary data.</text>
</comment>
<gene>
    <name evidence="1" type="ORF">HZH66_012360</name>
</gene>
<keyword evidence="2" id="KW-1185">Reference proteome</keyword>
<evidence type="ECO:0000313" key="1">
    <source>
        <dbReference type="EMBL" id="KAF7384110.1"/>
    </source>
</evidence>
<accession>A0A834MTM4</accession>
<organism evidence="1 2">
    <name type="scientific">Vespula vulgaris</name>
    <name type="common">Yellow jacket</name>
    <name type="synonym">Wasp</name>
    <dbReference type="NCBI Taxonomy" id="7454"/>
    <lineage>
        <taxon>Eukaryota</taxon>
        <taxon>Metazoa</taxon>
        <taxon>Ecdysozoa</taxon>
        <taxon>Arthropoda</taxon>
        <taxon>Hexapoda</taxon>
        <taxon>Insecta</taxon>
        <taxon>Pterygota</taxon>
        <taxon>Neoptera</taxon>
        <taxon>Endopterygota</taxon>
        <taxon>Hymenoptera</taxon>
        <taxon>Apocrita</taxon>
        <taxon>Aculeata</taxon>
        <taxon>Vespoidea</taxon>
        <taxon>Vespidae</taxon>
        <taxon>Vespinae</taxon>
        <taxon>Vespula</taxon>
    </lineage>
</organism>
<dbReference type="Proteomes" id="UP000614350">
    <property type="component" value="Unassembled WGS sequence"/>
</dbReference>
<dbReference type="AlphaFoldDB" id="A0A834MTM4"/>
<dbReference type="EMBL" id="JACSEA010000016">
    <property type="protein sequence ID" value="KAF7384110.1"/>
    <property type="molecule type" value="Genomic_DNA"/>
</dbReference>